<evidence type="ECO:0000313" key="2">
    <source>
        <dbReference type="EMBL" id="KAJ2785141.1"/>
    </source>
</evidence>
<evidence type="ECO:0000256" key="1">
    <source>
        <dbReference type="SAM" id="MobiDB-lite"/>
    </source>
</evidence>
<name>A0A9W8LK85_9FUNG</name>
<proteinExistence type="predicted"/>
<dbReference type="OrthoDB" id="5532683at2759"/>
<dbReference type="AlphaFoldDB" id="A0A9W8LK85"/>
<feature type="region of interest" description="Disordered" evidence="1">
    <location>
        <begin position="1"/>
        <end position="44"/>
    </location>
</feature>
<comment type="caution">
    <text evidence="2">The sequence shown here is derived from an EMBL/GenBank/DDBJ whole genome shotgun (WGS) entry which is preliminary data.</text>
</comment>
<organism evidence="2 3">
    <name type="scientific">Coemansia javaensis</name>
    <dbReference type="NCBI Taxonomy" id="2761396"/>
    <lineage>
        <taxon>Eukaryota</taxon>
        <taxon>Fungi</taxon>
        <taxon>Fungi incertae sedis</taxon>
        <taxon>Zoopagomycota</taxon>
        <taxon>Kickxellomycotina</taxon>
        <taxon>Kickxellomycetes</taxon>
        <taxon>Kickxellales</taxon>
        <taxon>Kickxellaceae</taxon>
        <taxon>Coemansia</taxon>
    </lineage>
</organism>
<evidence type="ECO:0008006" key="4">
    <source>
        <dbReference type="Google" id="ProtNLM"/>
    </source>
</evidence>
<dbReference type="Proteomes" id="UP001140217">
    <property type="component" value="Unassembled WGS sequence"/>
</dbReference>
<dbReference type="InterPro" id="IPR036467">
    <property type="entry name" value="LS/RS_sf"/>
</dbReference>
<reference evidence="2" key="1">
    <citation type="submission" date="2022-07" db="EMBL/GenBank/DDBJ databases">
        <title>Phylogenomic reconstructions and comparative analyses of Kickxellomycotina fungi.</title>
        <authorList>
            <person name="Reynolds N.K."/>
            <person name="Stajich J.E."/>
            <person name="Barry K."/>
            <person name="Grigoriev I.V."/>
            <person name="Crous P."/>
            <person name="Smith M.E."/>
        </authorList>
    </citation>
    <scope>NUCLEOTIDE SEQUENCE</scope>
    <source>
        <strain evidence="2">NBRC 105414</strain>
    </source>
</reference>
<dbReference type="EMBL" id="JANBUL010000015">
    <property type="protein sequence ID" value="KAJ2785141.1"/>
    <property type="molecule type" value="Genomic_DNA"/>
</dbReference>
<sequence>MKAVSNLRTRMRLQGEQARQGEQAPEEEQARAEEQGQQQSLRRRACTSGSEAYAVLSPPLALADGAQRAWAAGPRKLRGLHPAPVVVYARESPAAVAQAMDRLYGALVGTHNIDTRDIRVADVPTVYDLPSAVRRMGRGRQLVIAVALLARDAPWFDAAQVGRVRDFLLQWSQANAVPLVDGVLIGDSADDLLRSSEDPRWNVTPAVASASSDPPATLATPAAPDGAGCTFGHYLAHRAIEMFYIEHRGW</sequence>
<gene>
    <name evidence="2" type="ORF">H4R18_000729</name>
</gene>
<dbReference type="GO" id="GO:0009231">
    <property type="term" value="P:riboflavin biosynthetic process"/>
    <property type="evidence" value="ECO:0007669"/>
    <property type="project" value="InterPro"/>
</dbReference>
<keyword evidence="3" id="KW-1185">Reference proteome</keyword>
<evidence type="ECO:0000313" key="3">
    <source>
        <dbReference type="Proteomes" id="UP001140217"/>
    </source>
</evidence>
<protein>
    <recommendedName>
        <fullName evidence="4">6,7-dimethyl-8-ribityllumazine synthase</fullName>
    </recommendedName>
</protein>
<dbReference type="Gene3D" id="3.40.50.960">
    <property type="entry name" value="Lumazine/riboflavin synthase"/>
    <property type="match status" value="1"/>
</dbReference>
<accession>A0A9W8LK85</accession>
<feature type="compositionally biased region" description="Low complexity" evidence="1">
    <location>
        <begin position="14"/>
        <end position="23"/>
    </location>
</feature>
<dbReference type="GO" id="GO:0009349">
    <property type="term" value="C:riboflavin synthase complex"/>
    <property type="evidence" value="ECO:0007669"/>
    <property type="project" value="InterPro"/>
</dbReference>